<reference evidence="3 4" key="1">
    <citation type="submission" date="2019-10" db="EMBL/GenBank/DDBJ databases">
        <title>Georgenia wutianyii sp. nov. and Georgenia yuyongxinii sp. nov. isolated from plateau pika (Ochotona curzoniae) in the Qinghai-Tibet plateau of China.</title>
        <authorList>
            <person name="Tian Z."/>
        </authorList>
    </citation>
    <scope>NUCLEOTIDE SEQUENCE [LARGE SCALE GENOMIC DNA]</scope>
    <source>
        <strain evidence="3 4">JCM 15130</strain>
    </source>
</reference>
<dbReference type="EMBL" id="WHPD01000019">
    <property type="protein sequence ID" value="MPV87048.1"/>
    <property type="molecule type" value="Genomic_DNA"/>
</dbReference>
<evidence type="ECO:0000313" key="4">
    <source>
        <dbReference type="Proteomes" id="UP000429644"/>
    </source>
</evidence>
<feature type="domain" description="LysM" evidence="2">
    <location>
        <begin position="102"/>
        <end position="152"/>
    </location>
</feature>
<dbReference type="CDD" id="cd00118">
    <property type="entry name" value="LysM"/>
    <property type="match status" value="1"/>
</dbReference>
<dbReference type="Proteomes" id="UP000429644">
    <property type="component" value="Unassembled WGS sequence"/>
</dbReference>
<dbReference type="SUPFAM" id="SSF54106">
    <property type="entry name" value="LysM domain"/>
    <property type="match status" value="1"/>
</dbReference>
<feature type="transmembrane region" description="Helical" evidence="1">
    <location>
        <begin position="69"/>
        <end position="94"/>
    </location>
</feature>
<dbReference type="AlphaFoldDB" id="A0A7J9UR05"/>
<dbReference type="Pfam" id="PF01476">
    <property type="entry name" value="LysM"/>
    <property type="match status" value="1"/>
</dbReference>
<keyword evidence="1" id="KW-0472">Membrane</keyword>
<evidence type="ECO:0000259" key="2">
    <source>
        <dbReference type="PROSITE" id="PS51782"/>
    </source>
</evidence>
<dbReference type="PROSITE" id="PS51782">
    <property type="entry name" value="LYSM"/>
    <property type="match status" value="1"/>
</dbReference>
<evidence type="ECO:0000313" key="3">
    <source>
        <dbReference type="EMBL" id="MPV87048.1"/>
    </source>
</evidence>
<comment type="caution">
    <text evidence="3">The sequence shown here is derived from an EMBL/GenBank/DDBJ whole genome shotgun (WGS) entry which is preliminary data.</text>
</comment>
<accession>A0A7J9UR05</accession>
<feature type="non-terminal residue" evidence="3">
    <location>
        <position position="1"/>
    </location>
</feature>
<dbReference type="InterPro" id="IPR036779">
    <property type="entry name" value="LysM_dom_sf"/>
</dbReference>
<organism evidence="3 4">
    <name type="scientific">Georgenia ruanii</name>
    <dbReference type="NCBI Taxonomy" id="348442"/>
    <lineage>
        <taxon>Bacteria</taxon>
        <taxon>Bacillati</taxon>
        <taxon>Actinomycetota</taxon>
        <taxon>Actinomycetes</taxon>
        <taxon>Micrococcales</taxon>
        <taxon>Bogoriellaceae</taxon>
        <taxon>Georgenia</taxon>
    </lineage>
</organism>
<keyword evidence="1" id="KW-0812">Transmembrane</keyword>
<sequence length="155" mass="15265">VVMSALVAQPAWRPAPVRPVRPVRRAPRAAGARAHLQVVGPGFVPVPAPVAARPAPPAPLRLTALGRGVVAALALVAAAAVAVGLGSVAGAAVAGPPAQDVATVTVAAGDTLWAVASEVAGPGEDVRDVVATIAALNDLGDHQLRAGQQLLVPAR</sequence>
<evidence type="ECO:0000256" key="1">
    <source>
        <dbReference type="SAM" id="Phobius"/>
    </source>
</evidence>
<dbReference type="InterPro" id="IPR018392">
    <property type="entry name" value="LysM"/>
</dbReference>
<name>A0A7J9UR05_9MICO</name>
<gene>
    <name evidence="3" type="ORF">GB882_00090</name>
</gene>
<keyword evidence="4" id="KW-1185">Reference proteome</keyword>
<dbReference type="SMART" id="SM00257">
    <property type="entry name" value="LysM"/>
    <property type="match status" value="1"/>
</dbReference>
<keyword evidence="1" id="KW-1133">Transmembrane helix</keyword>
<dbReference type="Gene3D" id="3.10.350.10">
    <property type="entry name" value="LysM domain"/>
    <property type="match status" value="1"/>
</dbReference>
<proteinExistence type="predicted"/>
<protein>
    <submittedName>
        <fullName evidence="3">LysM peptidoglycan-binding domain-containing protein</fullName>
    </submittedName>
</protein>